<evidence type="ECO:0000313" key="2">
    <source>
        <dbReference type="Proteomes" id="UP001381174"/>
    </source>
</evidence>
<keyword evidence="2" id="KW-1185">Reference proteome</keyword>
<sequence>MADAVSRFGWIGPTRRAALRERIAMPVLAWLADWRMAHDGIAPHVDDAPVVPYSPDEACVLQAGPGLPNLMVMAARDELVRLGNWLAGIHESPATLSSDVGRAALEDLAHRISHLGGQGDVREHGEIAWPRTLTREELGAVGLTFEVGGVTIGLALSRVAVDVLCPADFRAAGVALHPRGDAATAAVVSLTAGLDFGAISMRELGDLRVGEVLVGECSLDTPVRVLAPGGEEIGSARMGRLGRRLAITMKSSMQQGNP</sequence>
<comment type="caution">
    <text evidence="1">The sequence shown here is derived from an EMBL/GenBank/DDBJ whole genome shotgun (WGS) entry which is preliminary data.</text>
</comment>
<name>A0ABU8JE42_9GAMM</name>
<accession>A0ABU8JE42</accession>
<organism evidence="1 2">
    <name type="scientific">Fulvimonas yonginensis</name>
    <dbReference type="NCBI Taxonomy" id="1495200"/>
    <lineage>
        <taxon>Bacteria</taxon>
        <taxon>Pseudomonadati</taxon>
        <taxon>Pseudomonadota</taxon>
        <taxon>Gammaproteobacteria</taxon>
        <taxon>Lysobacterales</taxon>
        <taxon>Rhodanobacteraceae</taxon>
        <taxon>Fulvimonas</taxon>
    </lineage>
</organism>
<evidence type="ECO:0008006" key="3">
    <source>
        <dbReference type="Google" id="ProtNLM"/>
    </source>
</evidence>
<protein>
    <recommendedName>
        <fullName evidence="3">Flagellar motor switch protein FliN-like C-terminal domain-containing protein</fullName>
    </recommendedName>
</protein>
<dbReference type="Gene3D" id="2.30.330.10">
    <property type="entry name" value="SpoA-like"/>
    <property type="match status" value="1"/>
</dbReference>
<proteinExistence type="predicted"/>
<gene>
    <name evidence="1" type="ORF">WAT24_11880</name>
</gene>
<dbReference type="InterPro" id="IPR036429">
    <property type="entry name" value="SpoA-like_sf"/>
</dbReference>
<dbReference type="RefSeq" id="WP_336808089.1">
    <property type="nucleotide sequence ID" value="NZ_JBBBNY010000008.1"/>
</dbReference>
<dbReference type="EMBL" id="JBBBNY010000008">
    <property type="protein sequence ID" value="MEI7037459.1"/>
    <property type="molecule type" value="Genomic_DNA"/>
</dbReference>
<dbReference type="Proteomes" id="UP001381174">
    <property type="component" value="Unassembled WGS sequence"/>
</dbReference>
<reference evidence="1 2" key="1">
    <citation type="journal article" date="2014" name="Int. J. Syst. Evol. Microbiol.">
        <title>Fulvimonas yonginensis sp. nov., isolated from greenhouse soil, and emended description of the genus Fulvimonas.</title>
        <authorList>
            <person name="Ahn J.H."/>
            <person name="Kim S.J."/>
            <person name="Weon H.Y."/>
            <person name="Hong S.B."/>
            <person name="Seok S.J."/>
            <person name="Kwon S.W."/>
        </authorList>
    </citation>
    <scope>NUCLEOTIDE SEQUENCE [LARGE SCALE GENOMIC DNA]</scope>
    <source>
        <strain evidence="1 2">KACC 16952</strain>
    </source>
</reference>
<evidence type="ECO:0000313" key="1">
    <source>
        <dbReference type="EMBL" id="MEI7037459.1"/>
    </source>
</evidence>